<reference evidence="2 3" key="1">
    <citation type="journal article" date="2018" name="Nat. Biotechnol.">
        <title>A standardized bacterial taxonomy based on genome phylogeny substantially revises the tree of life.</title>
        <authorList>
            <person name="Parks D.H."/>
            <person name="Chuvochina M."/>
            <person name="Waite D.W."/>
            <person name="Rinke C."/>
            <person name="Skarshewski A."/>
            <person name="Chaumeil P.A."/>
            <person name="Hugenholtz P."/>
        </authorList>
    </citation>
    <scope>NUCLEOTIDE SEQUENCE [LARGE SCALE GENOMIC DNA]</scope>
    <source>
        <strain evidence="2">UBA9015</strain>
    </source>
</reference>
<dbReference type="PANTHER" id="PTHR38592:SF3">
    <property type="entry name" value="BLL4819 PROTEIN"/>
    <property type="match status" value="1"/>
</dbReference>
<dbReference type="PANTHER" id="PTHR38592">
    <property type="entry name" value="BLL4819 PROTEIN"/>
    <property type="match status" value="1"/>
</dbReference>
<name>A0A3D0WDT8_9SPHN</name>
<proteinExistence type="predicted"/>
<accession>A0A3D0WDT8</accession>
<feature type="transmembrane region" description="Helical" evidence="1">
    <location>
        <begin position="302"/>
        <end position="322"/>
    </location>
</feature>
<keyword evidence="1" id="KW-0812">Transmembrane</keyword>
<dbReference type="AlphaFoldDB" id="A0A3D0WDT8"/>
<evidence type="ECO:0008006" key="4">
    <source>
        <dbReference type="Google" id="ProtNLM"/>
    </source>
</evidence>
<keyword evidence="1" id="KW-1133">Transmembrane helix</keyword>
<feature type="transmembrane region" description="Helical" evidence="1">
    <location>
        <begin position="144"/>
        <end position="161"/>
    </location>
</feature>
<feature type="transmembrane region" description="Helical" evidence="1">
    <location>
        <begin position="231"/>
        <end position="249"/>
    </location>
</feature>
<feature type="transmembrane region" description="Helical" evidence="1">
    <location>
        <begin position="328"/>
        <end position="346"/>
    </location>
</feature>
<dbReference type="InterPro" id="IPR014550">
    <property type="entry name" value="UCP028704_OpgC"/>
</dbReference>
<feature type="transmembrane region" description="Helical" evidence="1">
    <location>
        <begin position="90"/>
        <end position="108"/>
    </location>
</feature>
<evidence type="ECO:0000313" key="3">
    <source>
        <dbReference type="Proteomes" id="UP000262699"/>
    </source>
</evidence>
<organism evidence="2 3">
    <name type="scientific">Sphingomonas bacterium</name>
    <dbReference type="NCBI Taxonomy" id="1895847"/>
    <lineage>
        <taxon>Bacteria</taxon>
        <taxon>Pseudomonadati</taxon>
        <taxon>Pseudomonadota</taxon>
        <taxon>Alphaproteobacteria</taxon>
        <taxon>Sphingomonadales</taxon>
        <taxon>Sphingomonadaceae</taxon>
        <taxon>Sphingomonas</taxon>
    </lineage>
</organism>
<dbReference type="Proteomes" id="UP000262699">
    <property type="component" value="Unassembled WGS sequence"/>
</dbReference>
<feature type="transmembrane region" description="Helical" evidence="1">
    <location>
        <begin position="261"/>
        <end position="281"/>
    </location>
</feature>
<evidence type="ECO:0000313" key="2">
    <source>
        <dbReference type="EMBL" id="HCB76905.1"/>
    </source>
</evidence>
<feature type="transmembrane region" description="Helical" evidence="1">
    <location>
        <begin position="168"/>
        <end position="189"/>
    </location>
</feature>
<gene>
    <name evidence="2" type="ORF">DEP91_12170</name>
</gene>
<protein>
    <recommendedName>
        <fullName evidence="4">OpgC domain-containing protein</fullName>
    </recommendedName>
</protein>
<evidence type="ECO:0000256" key="1">
    <source>
        <dbReference type="SAM" id="Phobius"/>
    </source>
</evidence>
<comment type="caution">
    <text evidence="2">The sequence shown here is derived from an EMBL/GenBank/DDBJ whole genome shotgun (WGS) entry which is preliminary data.</text>
</comment>
<dbReference type="EMBL" id="DOYJ01000343">
    <property type="protein sequence ID" value="HCB76905.1"/>
    <property type="molecule type" value="Genomic_DNA"/>
</dbReference>
<feature type="transmembrane region" description="Helical" evidence="1">
    <location>
        <begin position="52"/>
        <end position="74"/>
    </location>
</feature>
<dbReference type="Pfam" id="PF10129">
    <property type="entry name" value="OpgC_C"/>
    <property type="match status" value="1"/>
</dbReference>
<sequence length="352" mass="38143">MSSTIPAERPVREARIDIVRGSAILVILVNHLSQVAELGGLRSGLIPTPTRYGWSTAAELFVMLSGYMVGLVYLRRPAPSRVIWRRAGRLWLYDLALLALVLPLVAVMPGEELAFWRLDPFAADPLTATLRFAALLSAPRLLDILQLYIVLMLAAPIAIAVQRRSNALLIVLSVAIYAAAQLWTIGLVAAGGSKDGLPDRLAWQMLFFVPMALGAMRVHEPLLGWLDRHRWVAVPLLVLFVAAAFAKGHEPAILDPRHGLTLLRVGHGVLVLLLYLALLTLAGGWTRRQPLAAVAMVGRHSLDCFAGGVLLTYGLGTLWLRLASGYDGYLVAVAAGIAATVALAAWRDGRRT</sequence>
<feature type="transmembrane region" description="Helical" evidence="1">
    <location>
        <begin position="201"/>
        <end position="219"/>
    </location>
</feature>
<keyword evidence="1" id="KW-0472">Membrane</keyword>